<dbReference type="KEGG" id="cfr:102523102"/>
<dbReference type="Proteomes" id="UP000694856">
    <property type="component" value="Chromosome 9"/>
</dbReference>
<gene>
    <name evidence="15" type="primary">PLAUR</name>
</gene>
<dbReference type="PROSITE" id="PS00983">
    <property type="entry name" value="LY6_UPAR"/>
    <property type="match status" value="1"/>
</dbReference>
<accession>A0A8B7K5T9</accession>
<keyword evidence="11" id="KW-0449">Lipoprotein</keyword>
<evidence type="ECO:0000256" key="6">
    <source>
        <dbReference type="ARBA" id="ARBA00022737"/>
    </source>
</evidence>
<feature type="domain" description="UPAR/Ly6" evidence="13">
    <location>
        <begin position="215"/>
        <end position="302"/>
    </location>
</feature>
<dbReference type="CDD" id="cd23557">
    <property type="entry name" value="TFP_LU_ECD_uPAR_rpt2"/>
    <property type="match status" value="1"/>
</dbReference>
<dbReference type="FunFam" id="2.10.60.10:FF:000013">
    <property type="entry name" value="Urokinase plasminogen activator surface receptor"/>
    <property type="match status" value="1"/>
</dbReference>
<keyword evidence="4" id="KW-0336">GPI-anchor</keyword>
<evidence type="ECO:0000256" key="11">
    <source>
        <dbReference type="ARBA" id="ARBA00023288"/>
    </source>
</evidence>
<evidence type="ECO:0000313" key="15">
    <source>
        <dbReference type="RefSeq" id="XP_014406372.2"/>
    </source>
</evidence>
<feature type="domain" description="UPAR/Ly6" evidence="13">
    <location>
        <begin position="27"/>
        <end position="113"/>
    </location>
</feature>
<dbReference type="PANTHER" id="PTHR10624">
    <property type="entry name" value="UROKINASE PLASMINOGEN ACTIVATOR SURFACE RECEPTOR-RELATED"/>
    <property type="match status" value="1"/>
</dbReference>
<dbReference type="InterPro" id="IPR045860">
    <property type="entry name" value="Snake_toxin-like_sf"/>
</dbReference>
<dbReference type="AlphaFoldDB" id="A0A8B7K5T9"/>
<dbReference type="GO" id="GO:0005886">
    <property type="term" value="C:plasma membrane"/>
    <property type="evidence" value="ECO:0007669"/>
    <property type="project" value="UniProtKB-SubCell"/>
</dbReference>
<dbReference type="PANTHER" id="PTHR10624:SF6">
    <property type="entry name" value="UROKINASE PLASMINOGEN ACTIVATOR SURFACE RECEPTOR"/>
    <property type="match status" value="1"/>
</dbReference>
<keyword evidence="10" id="KW-0325">Glycoprotein</keyword>
<protein>
    <recommendedName>
        <fullName evidence="2">Urokinase plasminogen activator surface receptor</fullName>
    </recommendedName>
</protein>
<evidence type="ECO:0000259" key="13">
    <source>
        <dbReference type="SMART" id="SM00134"/>
    </source>
</evidence>
<feature type="domain" description="UPAR/Ly6" evidence="13">
    <location>
        <begin position="119"/>
        <end position="208"/>
    </location>
</feature>
<name>A0A8B7K5T9_CAMFR</name>
<proteinExistence type="predicted"/>
<evidence type="ECO:0000256" key="7">
    <source>
        <dbReference type="ARBA" id="ARBA00023136"/>
    </source>
</evidence>
<keyword evidence="14" id="KW-1185">Reference proteome</keyword>
<dbReference type="CDD" id="cd23556">
    <property type="entry name" value="TFP_LU_ECD_uPAR_rpt1"/>
    <property type="match status" value="1"/>
</dbReference>
<dbReference type="GeneID" id="102523102"/>
<dbReference type="CTD" id="5329"/>
<dbReference type="Gene3D" id="2.10.60.10">
    <property type="entry name" value="CD59"/>
    <property type="match status" value="3"/>
</dbReference>
<keyword evidence="9 15" id="KW-0675">Receptor</keyword>
<keyword evidence="6" id="KW-0677">Repeat</keyword>
<evidence type="ECO:0000256" key="5">
    <source>
        <dbReference type="ARBA" id="ARBA00022729"/>
    </source>
</evidence>
<dbReference type="GO" id="GO:0098552">
    <property type="term" value="C:side of membrane"/>
    <property type="evidence" value="ECO:0007669"/>
    <property type="project" value="UniProtKB-KW"/>
</dbReference>
<evidence type="ECO:0000256" key="10">
    <source>
        <dbReference type="ARBA" id="ARBA00023180"/>
    </source>
</evidence>
<evidence type="ECO:0000256" key="9">
    <source>
        <dbReference type="ARBA" id="ARBA00023170"/>
    </source>
</evidence>
<dbReference type="SMART" id="SM00134">
    <property type="entry name" value="LU"/>
    <property type="match status" value="3"/>
</dbReference>
<keyword evidence="5 12" id="KW-0732">Signal</keyword>
<organism evidence="14 15">
    <name type="scientific">Camelus ferus</name>
    <name type="common">Wild bactrian camel</name>
    <name type="synonym">Camelus bactrianus ferus</name>
    <dbReference type="NCBI Taxonomy" id="419612"/>
    <lineage>
        <taxon>Eukaryota</taxon>
        <taxon>Metazoa</taxon>
        <taxon>Chordata</taxon>
        <taxon>Craniata</taxon>
        <taxon>Vertebrata</taxon>
        <taxon>Euteleostomi</taxon>
        <taxon>Mammalia</taxon>
        <taxon>Eutheria</taxon>
        <taxon>Laurasiatheria</taxon>
        <taxon>Artiodactyla</taxon>
        <taxon>Tylopoda</taxon>
        <taxon>Camelidae</taxon>
        <taxon>Camelus</taxon>
    </lineage>
</organism>
<evidence type="ECO:0000256" key="4">
    <source>
        <dbReference type="ARBA" id="ARBA00022622"/>
    </source>
</evidence>
<dbReference type="CDD" id="cd23558">
    <property type="entry name" value="TFP_LU_ECD_uPAR_rpt3"/>
    <property type="match status" value="1"/>
</dbReference>
<dbReference type="SUPFAM" id="SSF57302">
    <property type="entry name" value="Snake toxin-like"/>
    <property type="match status" value="3"/>
</dbReference>
<dbReference type="FunFam" id="2.10.60.10:FF:000015">
    <property type="entry name" value="Urokinase plasminogen activator surface receptor"/>
    <property type="match status" value="1"/>
</dbReference>
<feature type="chain" id="PRO_5034143572" description="Urokinase plasminogen activator surface receptor" evidence="12">
    <location>
        <begin position="27"/>
        <end position="336"/>
    </location>
</feature>
<keyword evidence="3" id="KW-1003">Cell membrane</keyword>
<evidence type="ECO:0000256" key="1">
    <source>
        <dbReference type="ARBA" id="ARBA00004609"/>
    </source>
</evidence>
<evidence type="ECO:0000313" key="14">
    <source>
        <dbReference type="Proteomes" id="UP000694856"/>
    </source>
</evidence>
<reference evidence="15" key="1">
    <citation type="submission" date="2025-08" db="UniProtKB">
        <authorList>
            <consortium name="RefSeq"/>
        </authorList>
    </citation>
    <scope>IDENTIFICATION</scope>
    <source>
        <tissue evidence="15">Ear skin</tissue>
    </source>
</reference>
<dbReference type="Pfam" id="PF00021">
    <property type="entry name" value="UPAR_LY6"/>
    <property type="match status" value="3"/>
</dbReference>
<evidence type="ECO:0000256" key="8">
    <source>
        <dbReference type="ARBA" id="ARBA00023157"/>
    </source>
</evidence>
<comment type="subcellular location">
    <subcellularLocation>
        <location evidence="1">Cell membrane</location>
        <topology evidence="1">Lipid-anchor</topology>
        <topology evidence="1">GPI-anchor</topology>
    </subcellularLocation>
</comment>
<keyword evidence="8" id="KW-1015">Disulfide bond</keyword>
<evidence type="ECO:0000256" key="3">
    <source>
        <dbReference type="ARBA" id="ARBA00022475"/>
    </source>
</evidence>
<dbReference type="InterPro" id="IPR018363">
    <property type="entry name" value="CD59_antigen_CS"/>
</dbReference>
<evidence type="ECO:0000256" key="12">
    <source>
        <dbReference type="SAM" id="SignalP"/>
    </source>
</evidence>
<keyword evidence="7" id="KW-0472">Membrane</keyword>
<dbReference type="FunFam" id="2.10.60.10:FF:000019">
    <property type="entry name" value="Urokinase plasminogen activator surface receptor"/>
    <property type="match status" value="1"/>
</dbReference>
<feature type="signal peptide" evidence="12">
    <location>
        <begin position="1"/>
        <end position="26"/>
    </location>
</feature>
<dbReference type="RefSeq" id="XP_014406372.2">
    <property type="nucleotide sequence ID" value="XM_014550886.2"/>
</dbReference>
<dbReference type="InterPro" id="IPR016054">
    <property type="entry name" value="LY6_UPA_recep-like"/>
</dbReference>
<evidence type="ECO:0000256" key="2">
    <source>
        <dbReference type="ARBA" id="ARBA00019778"/>
    </source>
</evidence>
<sequence>MGRPPLLLPLPLLLLSIQASIPASWGLQCMLCKSNGNCRVEECSPGQDLCRTTILRIREGDEELEVVERGCAHPEKTNRTMSYRIDMQIITLTEFICGSNLCNRPKPSRPPLFPRRRYLECSSCASSDLSCERGWDQSLQCHNPGEQCLEVVTHRSLEESPRDERHTRGCGNLPGCPGPTGFHNNHTFHFLRCCNTTKCNGGPVLELQNLPLNGFQCYSCEGNSTHGCSSEETSLTECRGPMNQCLEATGTNGLGNPSYTIRGCAAPSWCQDLQVAEAFGLTHVNVSCCTGNGCNNPALDIQPRIGGAHQSGPAHLNLIVILLVTARLWGGVLLWT</sequence>